<dbReference type="PANTHER" id="PTHR45931:SF3">
    <property type="entry name" value="RING ZINC FINGER-CONTAINING PROTEIN"/>
    <property type="match status" value="1"/>
</dbReference>
<proteinExistence type="predicted"/>
<dbReference type="AlphaFoldDB" id="A0AAU9K0C7"/>
<gene>
    <name evidence="6" type="ORF">BSTOLATCC_MIC53259</name>
</gene>
<dbReference type="PROSITE" id="PS50089">
    <property type="entry name" value="ZF_RING_2"/>
    <property type="match status" value="1"/>
</dbReference>
<dbReference type="Proteomes" id="UP001162131">
    <property type="component" value="Unassembled WGS sequence"/>
</dbReference>
<keyword evidence="3" id="KW-0862">Zinc</keyword>
<evidence type="ECO:0000256" key="3">
    <source>
        <dbReference type="ARBA" id="ARBA00022833"/>
    </source>
</evidence>
<dbReference type="GO" id="GO:0006511">
    <property type="term" value="P:ubiquitin-dependent protein catabolic process"/>
    <property type="evidence" value="ECO:0007669"/>
    <property type="project" value="TreeGrafter"/>
</dbReference>
<keyword evidence="7" id="KW-1185">Reference proteome</keyword>
<accession>A0AAU9K0C7</accession>
<feature type="domain" description="RING-type" evidence="5">
    <location>
        <begin position="90"/>
        <end position="131"/>
    </location>
</feature>
<evidence type="ECO:0000259" key="5">
    <source>
        <dbReference type="PROSITE" id="PS50089"/>
    </source>
</evidence>
<dbReference type="EMBL" id="CAJZBQ010000053">
    <property type="protein sequence ID" value="CAG9331181.1"/>
    <property type="molecule type" value="Genomic_DNA"/>
</dbReference>
<organism evidence="6 7">
    <name type="scientific">Blepharisma stoltei</name>
    <dbReference type="NCBI Taxonomy" id="1481888"/>
    <lineage>
        <taxon>Eukaryota</taxon>
        <taxon>Sar</taxon>
        <taxon>Alveolata</taxon>
        <taxon>Ciliophora</taxon>
        <taxon>Postciliodesmatophora</taxon>
        <taxon>Heterotrichea</taxon>
        <taxon>Heterotrichida</taxon>
        <taxon>Blepharismidae</taxon>
        <taxon>Blepharisma</taxon>
    </lineage>
</organism>
<dbReference type="Pfam" id="PF13639">
    <property type="entry name" value="zf-RING_2"/>
    <property type="match status" value="1"/>
</dbReference>
<keyword evidence="1" id="KW-0479">Metal-binding</keyword>
<dbReference type="GO" id="GO:0005634">
    <property type="term" value="C:nucleus"/>
    <property type="evidence" value="ECO:0007669"/>
    <property type="project" value="TreeGrafter"/>
</dbReference>
<evidence type="ECO:0000256" key="4">
    <source>
        <dbReference type="PROSITE-ProRule" id="PRU00175"/>
    </source>
</evidence>
<dbReference type="Gene3D" id="3.30.40.10">
    <property type="entry name" value="Zinc/RING finger domain, C3HC4 (zinc finger)"/>
    <property type="match status" value="1"/>
</dbReference>
<dbReference type="SMART" id="SM00184">
    <property type="entry name" value="RING"/>
    <property type="match status" value="1"/>
</dbReference>
<reference evidence="6" key="1">
    <citation type="submission" date="2021-09" db="EMBL/GenBank/DDBJ databases">
        <authorList>
            <consortium name="AG Swart"/>
            <person name="Singh M."/>
            <person name="Singh A."/>
            <person name="Seah K."/>
            <person name="Emmerich C."/>
        </authorList>
    </citation>
    <scope>NUCLEOTIDE SEQUENCE</scope>
    <source>
        <strain evidence="6">ATCC30299</strain>
    </source>
</reference>
<protein>
    <recommendedName>
        <fullName evidence="5">RING-type domain-containing protein</fullName>
    </recommendedName>
</protein>
<keyword evidence="2 4" id="KW-0863">Zinc-finger</keyword>
<name>A0AAU9K0C7_9CILI</name>
<dbReference type="InterPro" id="IPR001841">
    <property type="entry name" value="Znf_RING"/>
</dbReference>
<evidence type="ECO:0000256" key="1">
    <source>
        <dbReference type="ARBA" id="ARBA00022723"/>
    </source>
</evidence>
<dbReference type="GO" id="GO:0061630">
    <property type="term" value="F:ubiquitin protein ligase activity"/>
    <property type="evidence" value="ECO:0007669"/>
    <property type="project" value="TreeGrafter"/>
</dbReference>
<dbReference type="InterPro" id="IPR013083">
    <property type="entry name" value="Znf_RING/FYVE/PHD"/>
</dbReference>
<dbReference type="GO" id="GO:0008270">
    <property type="term" value="F:zinc ion binding"/>
    <property type="evidence" value="ECO:0007669"/>
    <property type="project" value="UniProtKB-KW"/>
</dbReference>
<comment type="caution">
    <text evidence="6">The sequence shown here is derived from an EMBL/GenBank/DDBJ whole genome shotgun (WGS) entry which is preliminary data.</text>
</comment>
<evidence type="ECO:0000313" key="6">
    <source>
        <dbReference type="EMBL" id="CAG9331181.1"/>
    </source>
</evidence>
<evidence type="ECO:0000256" key="2">
    <source>
        <dbReference type="ARBA" id="ARBA00022771"/>
    </source>
</evidence>
<evidence type="ECO:0000313" key="7">
    <source>
        <dbReference type="Proteomes" id="UP001162131"/>
    </source>
</evidence>
<sequence length="136" mass="15837">MTNRRTLADALISLSTGQVFIYGENRNSGIEEAINIYIRILQQDQWRENNNGITSEQLNSLPEEKWPGFLYQLDNSSPELLQFKRIKKECAVCLQELEKDEIVRELPCKHFFHKSCIDRWLKTKPSCPLDKKPVVG</sequence>
<dbReference type="PANTHER" id="PTHR45931">
    <property type="entry name" value="SI:CH211-59O9.10"/>
    <property type="match status" value="1"/>
</dbReference>
<dbReference type="SUPFAM" id="SSF57850">
    <property type="entry name" value="RING/U-box"/>
    <property type="match status" value="1"/>
</dbReference>
<dbReference type="InterPro" id="IPR051834">
    <property type="entry name" value="RING_finger_E3_ligase"/>
</dbReference>
<dbReference type="CDD" id="cd16454">
    <property type="entry name" value="RING-H2_PA-TM-RING"/>
    <property type="match status" value="1"/>
</dbReference>